<dbReference type="InterPro" id="IPR051878">
    <property type="entry name" value="ZNRF_ubiq-protein_ligase"/>
</dbReference>
<evidence type="ECO:0000259" key="22">
    <source>
        <dbReference type="PROSITE" id="PS50178"/>
    </source>
</evidence>
<keyword evidence="8" id="KW-0963">Cytoplasm</keyword>
<evidence type="ECO:0000256" key="15">
    <source>
        <dbReference type="ARBA" id="ARBA00022833"/>
    </source>
</evidence>
<feature type="domain" description="FYVE-type" evidence="22">
    <location>
        <begin position="165"/>
        <end position="243"/>
    </location>
</feature>
<dbReference type="Gene3D" id="3.30.40.10">
    <property type="entry name" value="Zinc/RING finger domain, C3HC4 (zinc finger)"/>
    <property type="match status" value="2"/>
</dbReference>
<evidence type="ECO:0000259" key="21">
    <source>
        <dbReference type="PROSITE" id="PS50089"/>
    </source>
</evidence>
<dbReference type="Pfam" id="PF13639">
    <property type="entry name" value="zf-RING_2"/>
    <property type="match status" value="1"/>
</dbReference>
<dbReference type="InterPro" id="IPR011011">
    <property type="entry name" value="Znf_FYVE_PHD"/>
</dbReference>
<name>A0A1E3NS44_9ASCO</name>
<evidence type="ECO:0000256" key="18">
    <source>
        <dbReference type="ARBA" id="ARBA00023288"/>
    </source>
</evidence>
<dbReference type="RefSeq" id="XP_019020070.1">
    <property type="nucleotide sequence ID" value="XM_019160389.1"/>
</dbReference>
<dbReference type="EC" id="2.3.2.27" evidence="7"/>
<dbReference type="PROSITE" id="PS50178">
    <property type="entry name" value="ZF_FYVE"/>
    <property type="match status" value="1"/>
</dbReference>
<dbReference type="SUPFAM" id="SSF57850">
    <property type="entry name" value="RING/U-box"/>
    <property type="match status" value="1"/>
</dbReference>
<protein>
    <recommendedName>
        <fullName evidence="7">RING-type E3 ubiquitin transferase</fullName>
        <ecNumber evidence="7">2.3.2.27</ecNumber>
    </recommendedName>
</protein>
<dbReference type="GO" id="GO:0061630">
    <property type="term" value="F:ubiquitin protein ligase activity"/>
    <property type="evidence" value="ECO:0007669"/>
    <property type="project" value="UniProtKB-EC"/>
</dbReference>
<dbReference type="GO" id="GO:0008270">
    <property type="term" value="F:zinc ion binding"/>
    <property type="evidence" value="ECO:0007669"/>
    <property type="project" value="UniProtKB-KW"/>
</dbReference>
<sequence length="525" mass="57594">MLVRRDSDTPYQDVRVSPRASSVTLPTALSASHTSTISSSPPATTMATATVTNGVNTSRVRPTEISSENPAMNGEPPKEPSRISLSLSKLLPLIGKDGIGSSTNNSAASGNARNIDQTIGEGAHQPHGEEAVENDHLDVAEDTPTGTNIHNGVATRDEEAIWQEDNGVKACPLCDAKFTFFNRRHHCRKCGKIFCNKCCGKFCTFIPGSSVVEPEEEGGRSIVRNGYQYYKFRTCEKCYGEIKMLKEALGIADDSEEDSREEDTEEEEEEEEEEDESAEGGGDDNESFERHLSIMGEDRSGNACGPEWRRSRRRAGARTRSRTGRETSIEGPVRSQGEEGDDADAESLTCLIKHSQPREITMEVSESRVREAHGTTGGAGAGEGPRRGNGNTSIDHNNNSNNNNNSELNECPVCGIDIGGVSETERETHINRCLTDQEFGSPTHPGDVAKRDKNRMLVYSIPADADMAHMVLNDDNECVICLEEFCPGDKLSRLECLCCFHYKCIKDWIRKKGYCECPIHALHAQ</sequence>
<evidence type="ECO:0000256" key="9">
    <source>
        <dbReference type="ARBA" id="ARBA00022679"/>
    </source>
</evidence>
<dbReference type="CDD" id="cd16489">
    <property type="entry name" value="mRING-CH-C4HC2H_ZNRF"/>
    <property type="match status" value="1"/>
</dbReference>
<dbReference type="EMBL" id="KV454001">
    <property type="protein sequence ID" value="ODQ48957.1"/>
    <property type="molecule type" value="Genomic_DNA"/>
</dbReference>
<keyword evidence="12" id="KW-0967">Endosome</keyword>
<evidence type="ECO:0000256" key="19">
    <source>
        <dbReference type="PROSITE-ProRule" id="PRU00175"/>
    </source>
</evidence>
<dbReference type="FunFam" id="3.30.40.10:FF:000510">
    <property type="entry name" value="Phosphatidylinositol 3,5-kinase"/>
    <property type="match status" value="1"/>
</dbReference>
<feature type="compositionally biased region" description="Basic and acidic residues" evidence="20">
    <location>
        <begin position="287"/>
        <end position="300"/>
    </location>
</feature>
<evidence type="ECO:0000256" key="20">
    <source>
        <dbReference type="SAM" id="MobiDB-lite"/>
    </source>
</evidence>
<evidence type="ECO:0000256" key="6">
    <source>
        <dbReference type="ARBA" id="ARBA00004906"/>
    </source>
</evidence>
<keyword evidence="13 19" id="KW-0863">Zinc-finger</keyword>
<dbReference type="InterPro" id="IPR001841">
    <property type="entry name" value="Znf_RING"/>
</dbReference>
<evidence type="ECO:0000256" key="3">
    <source>
        <dbReference type="ARBA" id="ARBA00004177"/>
    </source>
</evidence>
<dbReference type="STRING" id="763406.A0A1E3NS44"/>
<accession>A0A1E3NS44</accession>
<evidence type="ECO:0000313" key="23">
    <source>
        <dbReference type="EMBL" id="ODQ48957.1"/>
    </source>
</evidence>
<dbReference type="GO" id="GO:0016020">
    <property type="term" value="C:membrane"/>
    <property type="evidence" value="ECO:0007669"/>
    <property type="project" value="UniProtKB-SubCell"/>
</dbReference>
<comment type="subcellular location">
    <subcellularLocation>
        <location evidence="5">Cytoplasm</location>
    </subcellularLocation>
    <subcellularLocation>
        <location evidence="3">Endosome</location>
    </subcellularLocation>
    <subcellularLocation>
        <location evidence="4">Lysosome</location>
    </subcellularLocation>
    <subcellularLocation>
        <location evidence="2">Membrane</location>
        <topology evidence="2">Peripheral membrane protein</topology>
    </subcellularLocation>
</comment>
<dbReference type="SMART" id="SM00064">
    <property type="entry name" value="FYVE"/>
    <property type="match status" value="1"/>
</dbReference>
<keyword evidence="24" id="KW-1185">Reference proteome</keyword>
<dbReference type="InterPro" id="IPR000306">
    <property type="entry name" value="Znf_FYVE"/>
</dbReference>
<comment type="pathway">
    <text evidence="6">Protein modification; protein ubiquitination.</text>
</comment>
<feature type="compositionally biased region" description="Basic residues" evidence="20">
    <location>
        <begin position="310"/>
        <end position="322"/>
    </location>
</feature>
<dbReference type="Pfam" id="PF01363">
    <property type="entry name" value="FYVE"/>
    <property type="match status" value="1"/>
</dbReference>
<feature type="compositionally biased region" description="Basic and acidic residues" evidence="20">
    <location>
        <begin position="356"/>
        <end position="373"/>
    </location>
</feature>
<feature type="region of interest" description="Disordered" evidence="20">
    <location>
        <begin position="1"/>
        <end position="82"/>
    </location>
</feature>
<feature type="compositionally biased region" description="Acidic residues" evidence="20">
    <location>
        <begin position="253"/>
        <end position="286"/>
    </location>
</feature>
<evidence type="ECO:0000256" key="1">
    <source>
        <dbReference type="ARBA" id="ARBA00000900"/>
    </source>
</evidence>
<dbReference type="GeneID" id="30177076"/>
<dbReference type="GO" id="GO:0005768">
    <property type="term" value="C:endosome"/>
    <property type="evidence" value="ECO:0007669"/>
    <property type="project" value="UniProtKB-SubCell"/>
</dbReference>
<dbReference type="SUPFAM" id="SSF57903">
    <property type="entry name" value="FYVE/PHD zinc finger"/>
    <property type="match status" value="1"/>
</dbReference>
<evidence type="ECO:0000256" key="8">
    <source>
        <dbReference type="ARBA" id="ARBA00022490"/>
    </source>
</evidence>
<dbReference type="OrthoDB" id="660555at2759"/>
<evidence type="ECO:0000256" key="17">
    <source>
        <dbReference type="ARBA" id="ARBA00023228"/>
    </source>
</evidence>
<feature type="region of interest" description="Disordered" evidence="20">
    <location>
        <begin position="249"/>
        <end position="403"/>
    </location>
</feature>
<evidence type="ECO:0000256" key="11">
    <source>
        <dbReference type="ARBA" id="ARBA00022723"/>
    </source>
</evidence>
<dbReference type="InterPro" id="IPR013083">
    <property type="entry name" value="Znf_RING/FYVE/PHD"/>
</dbReference>
<proteinExistence type="predicted"/>
<evidence type="ECO:0000256" key="2">
    <source>
        <dbReference type="ARBA" id="ARBA00004170"/>
    </source>
</evidence>
<gene>
    <name evidence="23" type="ORF">PICMEDRAFT_14470</name>
</gene>
<evidence type="ECO:0000256" key="12">
    <source>
        <dbReference type="ARBA" id="ARBA00022753"/>
    </source>
</evidence>
<keyword evidence="14" id="KW-0833">Ubl conjugation pathway</keyword>
<keyword evidence="16" id="KW-0472">Membrane</keyword>
<keyword evidence="17" id="KW-0458">Lysosome</keyword>
<dbReference type="PANTHER" id="PTHR46661:SF4">
    <property type="entry name" value="RING-TYPE DOMAIN-CONTAINING PROTEIN"/>
    <property type="match status" value="1"/>
</dbReference>
<evidence type="ECO:0000256" key="7">
    <source>
        <dbReference type="ARBA" id="ARBA00012483"/>
    </source>
</evidence>
<dbReference type="Proteomes" id="UP000094455">
    <property type="component" value="Unassembled WGS sequence"/>
</dbReference>
<keyword evidence="9" id="KW-0808">Transferase</keyword>
<evidence type="ECO:0000256" key="10">
    <source>
        <dbReference type="ARBA" id="ARBA00022707"/>
    </source>
</evidence>
<dbReference type="AlphaFoldDB" id="A0A1E3NS44"/>
<evidence type="ECO:0000313" key="24">
    <source>
        <dbReference type="Proteomes" id="UP000094455"/>
    </source>
</evidence>
<reference evidence="23 24" key="1">
    <citation type="journal article" date="2016" name="Proc. Natl. Acad. Sci. U.S.A.">
        <title>Comparative genomics of biotechnologically important yeasts.</title>
        <authorList>
            <person name="Riley R."/>
            <person name="Haridas S."/>
            <person name="Wolfe K.H."/>
            <person name="Lopes M.R."/>
            <person name="Hittinger C.T."/>
            <person name="Goeker M."/>
            <person name="Salamov A.A."/>
            <person name="Wisecaver J.H."/>
            <person name="Long T.M."/>
            <person name="Calvey C.H."/>
            <person name="Aerts A.L."/>
            <person name="Barry K.W."/>
            <person name="Choi C."/>
            <person name="Clum A."/>
            <person name="Coughlan A.Y."/>
            <person name="Deshpande S."/>
            <person name="Douglass A.P."/>
            <person name="Hanson S.J."/>
            <person name="Klenk H.-P."/>
            <person name="LaButti K.M."/>
            <person name="Lapidus A."/>
            <person name="Lindquist E.A."/>
            <person name="Lipzen A.M."/>
            <person name="Meier-Kolthoff J.P."/>
            <person name="Ohm R.A."/>
            <person name="Otillar R.P."/>
            <person name="Pangilinan J.L."/>
            <person name="Peng Y."/>
            <person name="Rokas A."/>
            <person name="Rosa C.A."/>
            <person name="Scheuner C."/>
            <person name="Sibirny A.A."/>
            <person name="Slot J.C."/>
            <person name="Stielow J.B."/>
            <person name="Sun H."/>
            <person name="Kurtzman C.P."/>
            <person name="Blackwell M."/>
            <person name="Grigoriev I.V."/>
            <person name="Jeffries T.W."/>
        </authorList>
    </citation>
    <scope>NUCLEOTIDE SEQUENCE [LARGE SCALE GENOMIC DNA]</scope>
    <source>
        <strain evidence="23 24">NRRL Y-2026</strain>
    </source>
</reference>
<keyword evidence="11" id="KW-0479">Metal-binding</keyword>
<evidence type="ECO:0000256" key="13">
    <source>
        <dbReference type="ARBA" id="ARBA00022771"/>
    </source>
</evidence>
<dbReference type="GO" id="GO:0032266">
    <property type="term" value="F:phosphatidylinositol-3-phosphate binding"/>
    <property type="evidence" value="ECO:0007669"/>
    <property type="project" value="UniProtKB-ARBA"/>
</dbReference>
<dbReference type="InterPro" id="IPR017455">
    <property type="entry name" value="Znf_FYVE-rel"/>
</dbReference>
<dbReference type="PANTHER" id="PTHR46661">
    <property type="entry name" value="E3 UBIQUITIN-PROTEIN LIGASE ZNRF1-LIKE PROTEIN"/>
    <property type="match status" value="1"/>
</dbReference>
<evidence type="ECO:0000256" key="4">
    <source>
        <dbReference type="ARBA" id="ARBA00004371"/>
    </source>
</evidence>
<evidence type="ECO:0000256" key="16">
    <source>
        <dbReference type="ARBA" id="ARBA00023136"/>
    </source>
</evidence>
<dbReference type="PROSITE" id="PS50089">
    <property type="entry name" value="ZF_RING_2"/>
    <property type="match status" value="1"/>
</dbReference>
<feature type="compositionally biased region" description="Low complexity" evidence="20">
    <location>
        <begin position="388"/>
        <end position="403"/>
    </location>
</feature>
<keyword evidence="10" id="KW-0519">Myristate</keyword>
<dbReference type="GO" id="GO:0070936">
    <property type="term" value="P:protein K48-linked ubiquitination"/>
    <property type="evidence" value="ECO:0007669"/>
    <property type="project" value="TreeGrafter"/>
</dbReference>
<feature type="domain" description="RING-type" evidence="21">
    <location>
        <begin position="478"/>
        <end position="520"/>
    </location>
</feature>
<evidence type="ECO:0000256" key="14">
    <source>
        <dbReference type="ARBA" id="ARBA00022786"/>
    </source>
</evidence>
<comment type="catalytic activity">
    <reaction evidence="1">
        <text>S-ubiquitinyl-[E2 ubiquitin-conjugating enzyme]-L-cysteine + [acceptor protein]-L-lysine = [E2 ubiquitin-conjugating enzyme]-L-cysteine + N(6)-ubiquitinyl-[acceptor protein]-L-lysine.</text>
        <dbReference type="EC" id="2.3.2.27"/>
    </reaction>
</comment>
<keyword evidence="18" id="KW-0449">Lipoprotein</keyword>
<organism evidence="23 24">
    <name type="scientific">Pichia membranifaciens NRRL Y-2026</name>
    <dbReference type="NCBI Taxonomy" id="763406"/>
    <lineage>
        <taxon>Eukaryota</taxon>
        <taxon>Fungi</taxon>
        <taxon>Dikarya</taxon>
        <taxon>Ascomycota</taxon>
        <taxon>Saccharomycotina</taxon>
        <taxon>Pichiomycetes</taxon>
        <taxon>Pichiales</taxon>
        <taxon>Pichiaceae</taxon>
        <taxon>Pichia</taxon>
    </lineage>
</organism>
<dbReference type="GO" id="GO:0043161">
    <property type="term" value="P:proteasome-mediated ubiquitin-dependent protein catabolic process"/>
    <property type="evidence" value="ECO:0007669"/>
    <property type="project" value="TreeGrafter"/>
</dbReference>
<keyword evidence="15" id="KW-0862">Zinc</keyword>
<evidence type="ECO:0000256" key="5">
    <source>
        <dbReference type="ARBA" id="ARBA00004496"/>
    </source>
</evidence>
<feature type="compositionally biased region" description="Low complexity" evidence="20">
    <location>
        <begin position="27"/>
        <end position="58"/>
    </location>
</feature>